<dbReference type="AlphaFoldDB" id="A0A834UFX6"/>
<organism evidence="3 4">
    <name type="scientific">Vespula pensylvanica</name>
    <name type="common">Western yellow jacket</name>
    <name type="synonym">Wasp</name>
    <dbReference type="NCBI Taxonomy" id="30213"/>
    <lineage>
        <taxon>Eukaryota</taxon>
        <taxon>Metazoa</taxon>
        <taxon>Ecdysozoa</taxon>
        <taxon>Arthropoda</taxon>
        <taxon>Hexapoda</taxon>
        <taxon>Insecta</taxon>
        <taxon>Pterygota</taxon>
        <taxon>Neoptera</taxon>
        <taxon>Endopterygota</taxon>
        <taxon>Hymenoptera</taxon>
        <taxon>Apocrita</taxon>
        <taxon>Aculeata</taxon>
        <taxon>Vespoidea</taxon>
        <taxon>Vespidae</taxon>
        <taxon>Vespinae</taxon>
        <taxon>Vespula</taxon>
    </lineage>
</organism>
<feature type="coiled-coil region" evidence="1">
    <location>
        <begin position="199"/>
        <end position="254"/>
    </location>
</feature>
<evidence type="ECO:0000256" key="2">
    <source>
        <dbReference type="SAM" id="MobiDB-lite"/>
    </source>
</evidence>
<proteinExistence type="predicted"/>
<feature type="region of interest" description="Disordered" evidence="2">
    <location>
        <begin position="51"/>
        <end position="117"/>
    </location>
</feature>
<keyword evidence="4" id="KW-1185">Reference proteome</keyword>
<feature type="region of interest" description="Disordered" evidence="2">
    <location>
        <begin position="503"/>
        <end position="532"/>
    </location>
</feature>
<protein>
    <submittedName>
        <fullName evidence="3">Uncharacterized protein</fullName>
    </submittedName>
</protein>
<evidence type="ECO:0000313" key="4">
    <source>
        <dbReference type="Proteomes" id="UP000600918"/>
    </source>
</evidence>
<name>A0A834UFX6_VESPE</name>
<feature type="coiled-coil region" evidence="1">
    <location>
        <begin position="332"/>
        <end position="382"/>
    </location>
</feature>
<dbReference type="EMBL" id="JACSDY010000002">
    <property type="protein sequence ID" value="KAF7435890.1"/>
    <property type="molecule type" value="Genomic_DNA"/>
</dbReference>
<reference evidence="3" key="1">
    <citation type="journal article" date="2020" name="G3 (Bethesda)">
        <title>High-Quality Assemblies for Three Invasive Social Wasps from the &lt;i&gt;Vespula&lt;/i&gt; Genus.</title>
        <authorList>
            <person name="Harrop T.W.R."/>
            <person name="Guhlin J."/>
            <person name="McLaughlin G.M."/>
            <person name="Permina E."/>
            <person name="Stockwell P."/>
            <person name="Gilligan J."/>
            <person name="Le Lec M.F."/>
            <person name="Gruber M.A.M."/>
            <person name="Quinn O."/>
            <person name="Lovegrove M."/>
            <person name="Duncan E.J."/>
            <person name="Remnant E.J."/>
            <person name="Van Eeckhoven J."/>
            <person name="Graham B."/>
            <person name="Knapp R.A."/>
            <person name="Langford K.W."/>
            <person name="Kronenberg Z."/>
            <person name="Press M.O."/>
            <person name="Eacker S.M."/>
            <person name="Wilson-Rankin E.E."/>
            <person name="Purcell J."/>
            <person name="Lester P.J."/>
            <person name="Dearden P.K."/>
        </authorList>
    </citation>
    <scope>NUCLEOTIDE SEQUENCE</scope>
    <source>
        <strain evidence="3">Volc-1</strain>
    </source>
</reference>
<evidence type="ECO:0000256" key="1">
    <source>
        <dbReference type="SAM" id="Coils"/>
    </source>
</evidence>
<accession>A0A834UFX6</accession>
<sequence>MPLRLCKNTMYSISDDGKISNDLSTNSKSINRFNCKSNHMKIIKRERLSGGADNNDIKESVENSVENSSVEATASIEPTHTTESPAASIEPVVESTVENSKSNHEEHSKQYPKQKSDLNDIDLPSGPCCICASHLISDNKINEIIDYAHQNLQDAGKALATLGENFEHGLKLAIVDVLGRIQQWSITVQNKLDICKGDIERLQAELLSQICAINDKENKIRELNKQIADLMAEINRLKQELAECMATNNRIVQENHLAQQKHVAQEKEKPHEKIMEDTPTVKRPREQLTEKPVEKTIEKPIEKLIEKTIEKPFEKPFEKPIERTPKVEEMRATKIQSREKDKERKRREMEMECEIDCLKKENERLMKEKIDYENAIQRALLRGVSSLNVEALRVLRCPPIPCCSPCAPCPLSFIPPCEETVPCPTKVKRPCPARSANKEHCNRCRNENGNGNENENGKSWKYDQCDSMIKQLCASSCCPSGKSRQNSDNSMYFLLHQGDAENVCRSNERPSPRPCGSPIMKKIEIPPSSRYR</sequence>
<keyword evidence="1" id="KW-0175">Coiled coil</keyword>
<dbReference type="Proteomes" id="UP000600918">
    <property type="component" value="Unassembled WGS sequence"/>
</dbReference>
<gene>
    <name evidence="3" type="ORF">H0235_004081</name>
</gene>
<feature type="compositionally biased region" description="Low complexity" evidence="2">
    <location>
        <begin position="62"/>
        <end position="71"/>
    </location>
</feature>
<feature type="compositionally biased region" description="Polar residues" evidence="2">
    <location>
        <begin position="76"/>
        <end position="85"/>
    </location>
</feature>
<evidence type="ECO:0000313" key="3">
    <source>
        <dbReference type="EMBL" id="KAF7435890.1"/>
    </source>
</evidence>
<comment type="caution">
    <text evidence="3">The sequence shown here is derived from an EMBL/GenBank/DDBJ whole genome shotgun (WGS) entry which is preliminary data.</text>
</comment>
<feature type="compositionally biased region" description="Basic and acidic residues" evidence="2">
    <location>
        <begin position="101"/>
        <end position="117"/>
    </location>
</feature>